<feature type="transmembrane region" description="Helical" evidence="1">
    <location>
        <begin position="371"/>
        <end position="391"/>
    </location>
</feature>
<gene>
    <name evidence="2" type="ORF">Triagg1_7527</name>
</gene>
<evidence type="ECO:0000313" key="3">
    <source>
        <dbReference type="Proteomes" id="UP001273209"/>
    </source>
</evidence>
<dbReference type="RefSeq" id="XP_062753584.1">
    <property type="nucleotide sequence ID" value="XM_062902272.1"/>
</dbReference>
<dbReference type="Proteomes" id="UP001273209">
    <property type="component" value="Unassembled WGS sequence"/>
</dbReference>
<name>A0AAE1I9V3_9HYPO</name>
<proteinExistence type="predicted"/>
<dbReference type="AlphaFoldDB" id="A0AAE1I9V3"/>
<sequence>MIRCLEFSLSVSSANECENPGLMADDAARATSDRSGDLRPARNSELNGLTPEARSITMNTKRISMSARHPYSATAYPSTTCKDNKIIPLAMALVDAYYVFRAFTGLGFYSQWIVMMQNGSFMTMLWTNLKGVFPTGTPVKTSWTGIWPVDFVLGLLVVFFGAVNNVADLSDLGPFLMLVDLVFALVVFNIMTLVEDRRNRKTGPLRYPAVWQFLWNWCGAASVLPVYCHLYVSKRLGSKTSLLSNDQAQALPLTALWSIVISLPLLLPSALGAQPFDIQDGVVVWFFGPFFLGLFQDLVSVLFSGESYKGIRKPVTLAYWIVGLTSAVVHIGVAVWAYNAPELSWYRVYWPNHAAVIADSPTYMTEGAMLFMQYDHVLIYLCVIGMGLYMLSPQKAVTAPFLGEKVRAGWPMVKLTAITAAAGPGAGLAWLMCHREGELDAAAEQRKRR</sequence>
<feature type="transmembrane region" description="Helical" evidence="1">
    <location>
        <begin position="317"/>
        <end position="338"/>
    </location>
</feature>
<keyword evidence="1" id="KW-0812">Transmembrane</keyword>
<evidence type="ECO:0000256" key="1">
    <source>
        <dbReference type="SAM" id="Phobius"/>
    </source>
</evidence>
<feature type="transmembrane region" description="Helical" evidence="1">
    <location>
        <begin position="175"/>
        <end position="194"/>
    </location>
</feature>
<accession>A0AAE1I9V3</accession>
<feature type="transmembrane region" description="Helical" evidence="1">
    <location>
        <begin position="214"/>
        <end position="232"/>
    </location>
</feature>
<reference evidence="2" key="1">
    <citation type="submission" date="2023-11" db="EMBL/GenBank/DDBJ databases">
        <title>The genome sequences of three competitors of mushroom-forming fungi.</title>
        <authorList>
            <person name="Beijen E."/>
            <person name="Ohm R.A."/>
        </authorList>
    </citation>
    <scope>NUCLEOTIDE SEQUENCE</scope>
    <source>
        <strain evidence="2">CBS 100526</strain>
    </source>
</reference>
<dbReference type="EMBL" id="JAWRVG010000033">
    <property type="protein sequence ID" value="KAK4068284.1"/>
    <property type="molecule type" value="Genomic_DNA"/>
</dbReference>
<keyword evidence="1" id="KW-0472">Membrane</keyword>
<feature type="transmembrane region" description="Helical" evidence="1">
    <location>
        <begin position="283"/>
        <end position="305"/>
    </location>
</feature>
<evidence type="ECO:0000313" key="2">
    <source>
        <dbReference type="EMBL" id="KAK4068284.1"/>
    </source>
</evidence>
<keyword evidence="1" id="KW-1133">Transmembrane helix</keyword>
<keyword evidence="3" id="KW-1185">Reference proteome</keyword>
<protein>
    <submittedName>
        <fullName evidence="2">Uncharacterized protein</fullName>
    </submittedName>
</protein>
<dbReference type="GeneID" id="87922177"/>
<comment type="caution">
    <text evidence="2">The sequence shown here is derived from an EMBL/GenBank/DDBJ whole genome shotgun (WGS) entry which is preliminary data.</text>
</comment>
<feature type="transmembrane region" description="Helical" evidence="1">
    <location>
        <begin position="253"/>
        <end position="271"/>
    </location>
</feature>
<feature type="transmembrane region" description="Helical" evidence="1">
    <location>
        <begin position="146"/>
        <end position="163"/>
    </location>
</feature>
<organism evidence="2 3">
    <name type="scientific">Trichoderma aggressivum f. europaeum</name>
    <dbReference type="NCBI Taxonomy" id="173218"/>
    <lineage>
        <taxon>Eukaryota</taxon>
        <taxon>Fungi</taxon>
        <taxon>Dikarya</taxon>
        <taxon>Ascomycota</taxon>
        <taxon>Pezizomycotina</taxon>
        <taxon>Sordariomycetes</taxon>
        <taxon>Hypocreomycetidae</taxon>
        <taxon>Hypocreales</taxon>
        <taxon>Hypocreaceae</taxon>
        <taxon>Trichoderma</taxon>
    </lineage>
</organism>